<comment type="caution">
    <text evidence="3">The sequence shown here is derived from an EMBL/GenBank/DDBJ whole genome shotgun (WGS) entry which is preliminary data.</text>
</comment>
<keyword evidence="2" id="KW-1133">Transmembrane helix</keyword>
<evidence type="ECO:0000313" key="4">
    <source>
        <dbReference type="Proteomes" id="UP000541969"/>
    </source>
</evidence>
<accession>A0A853CAC1</accession>
<protein>
    <submittedName>
        <fullName evidence="3">Uncharacterized protein</fullName>
    </submittedName>
</protein>
<keyword evidence="2" id="KW-0472">Membrane</keyword>
<feature type="region of interest" description="Disordered" evidence="1">
    <location>
        <begin position="57"/>
        <end position="76"/>
    </location>
</feature>
<dbReference type="EMBL" id="JACBZT010000001">
    <property type="protein sequence ID" value="NYJ03966.1"/>
    <property type="molecule type" value="Genomic_DNA"/>
</dbReference>
<dbReference type="Proteomes" id="UP000541969">
    <property type="component" value="Unassembled WGS sequence"/>
</dbReference>
<gene>
    <name evidence="3" type="ORF">GGQ55_000244</name>
</gene>
<evidence type="ECO:0000256" key="2">
    <source>
        <dbReference type="SAM" id="Phobius"/>
    </source>
</evidence>
<reference evidence="3 4" key="1">
    <citation type="submission" date="2020-07" db="EMBL/GenBank/DDBJ databases">
        <title>Sequencing the genomes of 1000 actinobacteria strains.</title>
        <authorList>
            <person name="Klenk H.-P."/>
        </authorList>
    </citation>
    <scope>NUCLEOTIDE SEQUENCE [LARGE SCALE GENOMIC DNA]</scope>
    <source>
        <strain evidence="3 4">DSM 104001</strain>
    </source>
</reference>
<proteinExistence type="predicted"/>
<dbReference type="AlphaFoldDB" id="A0A853CAC1"/>
<evidence type="ECO:0000313" key="3">
    <source>
        <dbReference type="EMBL" id="NYJ03966.1"/>
    </source>
</evidence>
<evidence type="ECO:0000256" key="1">
    <source>
        <dbReference type="SAM" id="MobiDB-lite"/>
    </source>
</evidence>
<sequence length="76" mass="7477">MSKYAVIGLLVMLAGAAAIVAGALLVGTREGVGLGLIFGGVVVDFIGLFVATTQARRNGAQGNGGNVPSGLSNFLS</sequence>
<keyword evidence="2" id="KW-0812">Transmembrane</keyword>
<keyword evidence="4" id="KW-1185">Reference proteome</keyword>
<name>A0A853CAC1_9ACTN</name>
<dbReference type="RefSeq" id="WP_179714745.1">
    <property type="nucleotide sequence ID" value="NZ_JACBZT010000001.1"/>
</dbReference>
<feature type="transmembrane region" description="Helical" evidence="2">
    <location>
        <begin position="32"/>
        <end position="51"/>
    </location>
</feature>
<organism evidence="3 4">
    <name type="scientific">Petropleomorpha daqingensis</name>
    <dbReference type="NCBI Taxonomy" id="2026353"/>
    <lineage>
        <taxon>Bacteria</taxon>
        <taxon>Bacillati</taxon>
        <taxon>Actinomycetota</taxon>
        <taxon>Actinomycetes</taxon>
        <taxon>Geodermatophilales</taxon>
        <taxon>Geodermatophilaceae</taxon>
        <taxon>Petropleomorpha</taxon>
    </lineage>
</organism>